<dbReference type="GO" id="GO:0051537">
    <property type="term" value="F:2 iron, 2 sulfur cluster binding"/>
    <property type="evidence" value="ECO:0007669"/>
    <property type="project" value="UniProtKB-UniRule"/>
</dbReference>
<feature type="binding site" evidence="10">
    <location>
        <position position="330"/>
    </location>
    <ligand>
        <name>[4Fe-4S] cluster</name>
        <dbReference type="ChEBI" id="CHEBI:49883"/>
    </ligand>
</feature>
<dbReference type="GO" id="GO:0051539">
    <property type="term" value="F:4 iron, 4 sulfur cluster binding"/>
    <property type="evidence" value="ECO:0007669"/>
    <property type="project" value="UniProtKB-KW"/>
</dbReference>
<dbReference type="Gene3D" id="3.40.50.11000">
    <property type="entry name" value="Fe-S cluster assembly protein Dre2, N-terminal domain"/>
    <property type="match status" value="1"/>
</dbReference>
<evidence type="ECO:0000313" key="14">
    <source>
        <dbReference type="Proteomes" id="UP000237631"/>
    </source>
</evidence>
<dbReference type="AlphaFoldDB" id="A0A2S6CNB9"/>
<proteinExistence type="inferred from homology"/>
<dbReference type="HAMAP" id="MF_03115">
    <property type="entry name" value="Anamorsin"/>
    <property type="match status" value="1"/>
</dbReference>
<comment type="subcellular location">
    <subcellularLocation>
        <location evidence="10">Cytoplasm</location>
    </subcellularLocation>
    <subcellularLocation>
        <location evidence="10">Mitochondrion intermembrane space</location>
    </subcellularLocation>
</comment>
<sequence>MAPSVLIDNTPDFDVTDDFVAPVKQTNASSNTRTLLLAPPSVASHPSALTEVAEAYDRSQTDIQMLDRLAVGLVSLPATTYDVVLLLSDVGSSNEGTKLLDRAVMQRIVDSLKPGGRLKSQDGQLGAVQSSEKTEAILAGLLDGNGDGMMKPDSAASTQTVKLSFGKKKKADAAAIPANELEAANTGKRKMGDVEVQHTNGNGAASAVKSTPAGVGFIENEADWDSAEDEFPDDDELERAGKIDPDTLLTEEDRQKPLNIPEACKPNGTKRRRACKDCTCGLAERIAAEDKAKRTEADKNLQKLNVAAPALAADDLTEVDFTVQGKVGSCGNCALGDAFRCDGCPYIGLPAFKPGEEVRLLNNVVQL</sequence>
<keyword evidence="5 10" id="KW-0001">2Fe-2S</keyword>
<keyword evidence="4 10" id="KW-0963">Cytoplasm</keyword>
<dbReference type="EMBL" id="PNEN01000102">
    <property type="protein sequence ID" value="PPJ61211.1"/>
    <property type="molecule type" value="Genomic_DNA"/>
</dbReference>
<evidence type="ECO:0000256" key="4">
    <source>
        <dbReference type="ARBA" id="ARBA00022490"/>
    </source>
</evidence>
<dbReference type="GO" id="GO:0009055">
    <property type="term" value="F:electron transfer activity"/>
    <property type="evidence" value="ECO:0007669"/>
    <property type="project" value="UniProtKB-UniRule"/>
</dbReference>
<feature type="short sequence motif" description="Cx2C motif 2" evidence="10">
    <location>
        <begin position="341"/>
        <end position="344"/>
    </location>
</feature>
<evidence type="ECO:0000256" key="5">
    <source>
        <dbReference type="ARBA" id="ARBA00022714"/>
    </source>
</evidence>
<evidence type="ECO:0000256" key="7">
    <source>
        <dbReference type="ARBA" id="ARBA00023004"/>
    </source>
</evidence>
<feature type="binding site" evidence="10">
    <location>
        <position position="341"/>
    </location>
    <ligand>
        <name>[4Fe-4S] cluster</name>
        <dbReference type="ChEBI" id="CHEBI:49883"/>
    </ligand>
</feature>
<dbReference type="InterPro" id="IPR007785">
    <property type="entry name" value="Anamorsin"/>
</dbReference>
<dbReference type="OrthoDB" id="311633at2759"/>
<name>A0A2S6CNB9_9PEZI</name>
<feature type="binding site" evidence="10">
    <location>
        <position position="278"/>
    </location>
    <ligand>
        <name>[2Fe-2S] cluster</name>
        <dbReference type="ChEBI" id="CHEBI:190135"/>
    </ligand>
</feature>
<comment type="cofactor">
    <cofactor evidence="10">
        <name>[2Fe-2S] cluster</name>
        <dbReference type="ChEBI" id="CHEBI:190135"/>
    </cofactor>
</comment>
<comment type="domain">
    <text evidence="10">The C-terminal domain binds 2 Fe-S clusters but is otherwise mostly in an intrinsically disordered conformation.</text>
</comment>
<feature type="binding site" evidence="10">
    <location>
        <position position="280"/>
    </location>
    <ligand>
        <name>[2Fe-2S] cluster</name>
        <dbReference type="ChEBI" id="CHEBI:190135"/>
    </ligand>
</feature>
<keyword evidence="6 10" id="KW-0479">Metal-binding</keyword>
<evidence type="ECO:0000259" key="12">
    <source>
        <dbReference type="Pfam" id="PF16803"/>
    </source>
</evidence>
<reference evidence="14" key="1">
    <citation type="journal article" date="2017" name="bioRxiv">
        <title>Conservation of a gene cluster reveals novel cercosporin biosynthetic mechanisms and extends production to the genus Colletotrichum.</title>
        <authorList>
            <person name="de Jonge R."/>
            <person name="Ebert M.K."/>
            <person name="Huitt-Roehl C.R."/>
            <person name="Pal P."/>
            <person name="Suttle J.C."/>
            <person name="Spanner R.E."/>
            <person name="Neubauer J.D."/>
            <person name="Jurick W.M.II."/>
            <person name="Stott K.A."/>
            <person name="Secor G.A."/>
            <person name="Thomma B.P.H.J."/>
            <person name="Van de Peer Y."/>
            <person name="Townsend C.A."/>
            <person name="Bolton M.D."/>
        </authorList>
    </citation>
    <scope>NUCLEOTIDE SEQUENCE [LARGE SCALE GENOMIC DNA]</scope>
    <source>
        <strain evidence="14">CBS538.71</strain>
    </source>
</reference>
<dbReference type="GO" id="GO:0046872">
    <property type="term" value="F:metal ion binding"/>
    <property type="evidence" value="ECO:0007669"/>
    <property type="project" value="UniProtKB-KW"/>
</dbReference>
<dbReference type="Pfam" id="PF05093">
    <property type="entry name" value="CIAPIN1"/>
    <property type="match status" value="1"/>
</dbReference>
<dbReference type="PANTHER" id="PTHR13273:SF14">
    <property type="entry name" value="ANAMORSIN"/>
    <property type="match status" value="1"/>
</dbReference>
<evidence type="ECO:0000256" key="2">
    <source>
        <dbReference type="ARBA" id="ARBA00008169"/>
    </source>
</evidence>
<evidence type="ECO:0000256" key="6">
    <source>
        <dbReference type="ARBA" id="ARBA00022723"/>
    </source>
</evidence>
<keyword evidence="8 10" id="KW-0411">Iron-sulfur</keyword>
<comment type="domain">
    <text evidence="10">The twin Cx2C motifs are involved in the recognition by the mitochondrial MIA40-ERV1 disulfide relay system. The formation of 2 disulfide bonds in the Cx2C motifs through dithiol/disulfide exchange reactions effectively traps the protein in the mitochondrial intermembrane space.</text>
</comment>
<keyword evidence="7 10" id="KW-0408">Iron</keyword>
<feature type="binding site" evidence="10">
    <location>
        <position position="264"/>
    </location>
    <ligand>
        <name>[2Fe-2S] cluster</name>
        <dbReference type="ChEBI" id="CHEBI:190135"/>
    </ligand>
</feature>
<dbReference type="InterPro" id="IPR046408">
    <property type="entry name" value="CIAPIN1"/>
</dbReference>
<feature type="domain" description="Fe-S cluster assembly protein Dre2 N-terminal" evidence="12">
    <location>
        <begin position="33"/>
        <end position="163"/>
    </location>
</feature>
<keyword evidence="14" id="KW-1185">Reference proteome</keyword>
<protein>
    <submittedName>
        <fullName evidence="13">Uncharacterized protein</fullName>
    </submittedName>
</protein>
<evidence type="ECO:0000256" key="8">
    <source>
        <dbReference type="ARBA" id="ARBA00023014"/>
    </source>
</evidence>
<feature type="binding site" evidence="10">
    <location>
        <position position="344"/>
    </location>
    <ligand>
        <name>[4Fe-4S] cluster</name>
        <dbReference type="ChEBI" id="CHEBI:49883"/>
    </ligand>
</feature>
<feature type="binding site" evidence="10">
    <location>
        <position position="333"/>
    </location>
    <ligand>
        <name>[4Fe-4S] cluster</name>
        <dbReference type="ChEBI" id="CHEBI:49883"/>
    </ligand>
</feature>
<keyword evidence="3 10" id="KW-0004">4Fe-4S</keyword>
<comment type="cofactor">
    <cofactor evidence="1 10">
        <name>[4Fe-4S] cluster</name>
        <dbReference type="ChEBI" id="CHEBI:49883"/>
    </cofactor>
</comment>
<comment type="domain">
    <text evidence="10">The N-terminal domain has structural similarity with S-adenosyl-L-methionine-dependent methyltransferases, but does not bind S-adenosyl-L-methionine. It is required for correct assembly of the 2 Fe-S clusters.</text>
</comment>
<dbReference type="PANTHER" id="PTHR13273">
    <property type="entry name" value="ANAMORSIN"/>
    <property type="match status" value="1"/>
</dbReference>
<evidence type="ECO:0000256" key="10">
    <source>
        <dbReference type="HAMAP-Rule" id="MF_03115"/>
    </source>
</evidence>
<organism evidence="13 14">
    <name type="scientific">Cercospora berteroae</name>
    <dbReference type="NCBI Taxonomy" id="357750"/>
    <lineage>
        <taxon>Eukaryota</taxon>
        <taxon>Fungi</taxon>
        <taxon>Dikarya</taxon>
        <taxon>Ascomycota</taxon>
        <taxon>Pezizomycotina</taxon>
        <taxon>Dothideomycetes</taxon>
        <taxon>Dothideomycetidae</taxon>
        <taxon>Mycosphaerellales</taxon>
        <taxon>Mycosphaerellaceae</taxon>
        <taxon>Cercospora</taxon>
    </lineage>
</organism>
<feature type="domain" description="Anamorsin C-terminal" evidence="11">
    <location>
        <begin position="260"/>
        <end position="360"/>
    </location>
</feature>
<feature type="binding site" evidence="10">
    <location>
        <position position="275"/>
    </location>
    <ligand>
        <name>[2Fe-2S] cluster</name>
        <dbReference type="ChEBI" id="CHEBI:190135"/>
    </ligand>
</feature>
<dbReference type="Pfam" id="PF16803">
    <property type="entry name" value="DRE2_N"/>
    <property type="match status" value="1"/>
</dbReference>
<dbReference type="GO" id="GO:0005758">
    <property type="term" value="C:mitochondrial intermembrane space"/>
    <property type="evidence" value="ECO:0007669"/>
    <property type="project" value="UniProtKB-SubCell"/>
</dbReference>
<dbReference type="Proteomes" id="UP000237631">
    <property type="component" value="Unassembled WGS sequence"/>
</dbReference>
<comment type="caution">
    <text evidence="13">The sequence shown here is derived from an EMBL/GenBank/DDBJ whole genome shotgun (WGS) entry which is preliminary data.</text>
</comment>
<feature type="region of interest" description="Fe-S binding site B" evidence="10">
    <location>
        <begin position="330"/>
        <end position="344"/>
    </location>
</feature>
<accession>A0A2S6CNB9</accession>
<comment type="similarity">
    <text evidence="2 10">Belongs to the anamorsin family.</text>
</comment>
<feature type="region of interest" description="Fe-S binding site A" evidence="10">
    <location>
        <begin position="264"/>
        <end position="280"/>
    </location>
</feature>
<dbReference type="InterPro" id="IPR031838">
    <property type="entry name" value="Dre2_N"/>
</dbReference>
<evidence type="ECO:0000259" key="11">
    <source>
        <dbReference type="Pfam" id="PF05093"/>
    </source>
</evidence>
<keyword evidence="9 10" id="KW-0496">Mitochondrion</keyword>
<evidence type="ECO:0000256" key="3">
    <source>
        <dbReference type="ARBA" id="ARBA00022485"/>
    </source>
</evidence>
<evidence type="ECO:0000256" key="1">
    <source>
        <dbReference type="ARBA" id="ARBA00001966"/>
    </source>
</evidence>
<evidence type="ECO:0000313" key="13">
    <source>
        <dbReference type="EMBL" id="PPJ61211.1"/>
    </source>
</evidence>
<evidence type="ECO:0000256" key="9">
    <source>
        <dbReference type="ARBA" id="ARBA00023128"/>
    </source>
</evidence>
<comment type="caution">
    <text evidence="10">Lacks conserved residue(s) required for the propagation of feature annotation.</text>
</comment>
<dbReference type="GO" id="GO:0016226">
    <property type="term" value="P:iron-sulfur cluster assembly"/>
    <property type="evidence" value="ECO:0007669"/>
    <property type="project" value="UniProtKB-UniRule"/>
</dbReference>
<gene>
    <name evidence="13" type="ORF">CBER1_10277</name>
</gene>
<dbReference type="STRING" id="357750.A0A2S6CNB9"/>
<feature type="short sequence motif" description="Cx2C motif 1" evidence="10">
    <location>
        <begin position="330"/>
        <end position="333"/>
    </location>
</feature>